<evidence type="ECO:0000256" key="1">
    <source>
        <dbReference type="SAM" id="MobiDB-lite"/>
    </source>
</evidence>
<evidence type="ECO:0000313" key="2">
    <source>
        <dbReference type="EMBL" id="TQD86984.1"/>
    </source>
</evidence>
<feature type="region of interest" description="Disordered" evidence="1">
    <location>
        <begin position="68"/>
        <end position="113"/>
    </location>
</feature>
<evidence type="ECO:0000313" key="3">
    <source>
        <dbReference type="Proteomes" id="UP000315295"/>
    </source>
</evidence>
<sequence>MENDFSEMSGDYWPRDRCTYVNDSSAIACAMFAEEFPSPMPAECESNKRQNSPPLRCMMPSLNLNPISGGSCREQCKKEEEEREVERTRSMREIEKKYERKLERRREEREKYE</sequence>
<reference evidence="2 3" key="1">
    <citation type="journal article" date="2019" name="G3 (Bethesda)">
        <title>Sequencing of a Wild Apple (Malus baccata) Genome Unravels the Differences Between Cultivated and Wild Apple Species Regarding Disease Resistance and Cold Tolerance.</title>
        <authorList>
            <person name="Chen X."/>
        </authorList>
    </citation>
    <scope>NUCLEOTIDE SEQUENCE [LARGE SCALE GENOMIC DNA]</scope>
    <source>
        <strain evidence="3">cv. Shandingzi</strain>
        <tissue evidence="2">Leaves</tissue>
    </source>
</reference>
<comment type="caution">
    <text evidence="2">The sequence shown here is derived from an EMBL/GenBank/DDBJ whole genome shotgun (WGS) entry which is preliminary data.</text>
</comment>
<organism evidence="2 3">
    <name type="scientific">Malus baccata</name>
    <name type="common">Siberian crab apple</name>
    <name type="synonym">Pyrus baccata</name>
    <dbReference type="NCBI Taxonomy" id="106549"/>
    <lineage>
        <taxon>Eukaryota</taxon>
        <taxon>Viridiplantae</taxon>
        <taxon>Streptophyta</taxon>
        <taxon>Embryophyta</taxon>
        <taxon>Tracheophyta</taxon>
        <taxon>Spermatophyta</taxon>
        <taxon>Magnoliopsida</taxon>
        <taxon>eudicotyledons</taxon>
        <taxon>Gunneridae</taxon>
        <taxon>Pentapetalae</taxon>
        <taxon>rosids</taxon>
        <taxon>fabids</taxon>
        <taxon>Rosales</taxon>
        <taxon>Rosaceae</taxon>
        <taxon>Amygdaloideae</taxon>
        <taxon>Maleae</taxon>
        <taxon>Malus</taxon>
    </lineage>
</organism>
<proteinExistence type="predicted"/>
<keyword evidence="3" id="KW-1185">Reference proteome</keyword>
<gene>
    <name evidence="2" type="ORF">C1H46_027498</name>
</gene>
<dbReference type="EMBL" id="VIEB01000552">
    <property type="protein sequence ID" value="TQD86984.1"/>
    <property type="molecule type" value="Genomic_DNA"/>
</dbReference>
<protein>
    <submittedName>
        <fullName evidence="2">Uncharacterized protein</fullName>
    </submittedName>
</protein>
<feature type="compositionally biased region" description="Basic and acidic residues" evidence="1">
    <location>
        <begin position="74"/>
        <end position="113"/>
    </location>
</feature>
<dbReference type="Proteomes" id="UP000315295">
    <property type="component" value="Unassembled WGS sequence"/>
</dbReference>
<dbReference type="AlphaFoldDB" id="A0A540LKK9"/>
<accession>A0A540LKK9</accession>
<name>A0A540LKK9_MALBA</name>